<dbReference type="InterPro" id="IPR025987">
    <property type="entry name" value="GW_dom"/>
</dbReference>
<dbReference type="KEGG" id="tsa:AciPR4_3274"/>
<reference evidence="3 4" key="1">
    <citation type="journal article" date="2012" name="Stand. Genomic Sci.">
        <title>Complete genome sequence of Terriglobus saanensis type strain SP1PR4(T), an Acidobacteria from tundra soil.</title>
        <authorList>
            <person name="Rawat S.R."/>
            <person name="Mannisto M.K."/>
            <person name="Starovoytov V."/>
            <person name="Goodwin L."/>
            <person name="Nolan M."/>
            <person name="Hauser L."/>
            <person name="Land M."/>
            <person name="Davenport K.W."/>
            <person name="Woyke T."/>
            <person name="Haggblom M.M."/>
        </authorList>
    </citation>
    <scope>NUCLEOTIDE SEQUENCE</scope>
    <source>
        <strain evidence="4">ATCC BAA-1853 / DSM 23119 / SP1PR4</strain>
    </source>
</reference>
<proteinExistence type="predicted"/>
<dbReference type="STRING" id="401053.AciPR4_3274"/>
<dbReference type="EMBL" id="CP002467">
    <property type="protein sequence ID" value="ADV84030.1"/>
    <property type="molecule type" value="Genomic_DNA"/>
</dbReference>
<keyword evidence="3" id="KW-0449">Lipoprotein</keyword>
<gene>
    <name evidence="3" type="ordered locus">AciPR4_3274</name>
</gene>
<dbReference type="RefSeq" id="WP_013569761.1">
    <property type="nucleotide sequence ID" value="NC_014963.1"/>
</dbReference>
<dbReference type="Proteomes" id="UP000006844">
    <property type="component" value="Chromosome"/>
</dbReference>
<dbReference type="Gene3D" id="2.30.30.40">
    <property type="entry name" value="SH3 Domains"/>
    <property type="match status" value="1"/>
</dbReference>
<evidence type="ECO:0000313" key="4">
    <source>
        <dbReference type="Proteomes" id="UP000006844"/>
    </source>
</evidence>
<feature type="region of interest" description="Disordered" evidence="1">
    <location>
        <begin position="170"/>
        <end position="196"/>
    </location>
</feature>
<evidence type="ECO:0000259" key="2">
    <source>
        <dbReference type="Pfam" id="PF13457"/>
    </source>
</evidence>
<protein>
    <submittedName>
        <fullName evidence="3">Putative lipoprotein</fullName>
    </submittedName>
</protein>
<dbReference type="eggNOG" id="COG3103">
    <property type="taxonomic scope" value="Bacteria"/>
</dbReference>
<evidence type="ECO:0000256" key="1">
    <source>
        <dbReference type="SAM" id="MobiDB-lite"/>
    </source>
</evidence>
<dbReference type="AlphaFoldDB" id="E8V848"/>
<organism evidence="3 4">
    <name type="scientific">Terriglobus saanensis (strain ATCC BAA-1853 / DSM 23119 / SP1PR4)</name>
    <dbReference type="NCBI Taxonomy" id="401053"/>
    <lineage>
        <taxon>Bacteria</taxon>
        <taxon>Pseudomonadati</taxon>
        <taxon>Acidobacteriota</taxon>
        <taxon>Terriglobia</taxon>
        <taxon>Terriglobales</taxon>
        <taxon>Acidobacteriaceae</taxon>
        <taxon>Terriglobus</taxon>
    </lineage>
</organism>
<keyword evidence="4" id="KW-1185">Reference proteome</keyword>
<sequence length="405" mass="44762">MPILRQENERQTGKGLQARLLKTLLPLLLFSVLLLNGCSRFKAALPGKYVYVTAKSGFLRDRIAAVSNRTANVTNGQRLKVLETNRRFYKVQTDANEVGWIDERTVATQQVADEFEALKKDHAADVPVATATVRDDVYLHSAPGRDTDRFYRLDEGEKLKLLARASTVKPLPPGVTPQKAAADAANAAPKKKGAPAVSLPDAPYVPPMEDWWLVRDSKGNTGWMLSRMMDTEVPDSVSRYAEGQRIVAAYVLTIIQDPEMEGPVKDVPIYVTAMSPYKAGLPYDFDQLRVFTWNLKKHRYETAQRDRNIAGYLPIKLKTDPGGLNGRQVVGPAPAFTYTVLAAGASLPVADKATGLFKPSQLVSKTYRLEGNITRRVLAPGATAPAEFRLVAEEKKEKKGAKKKR</sequence>
<feature type="domain" description="GW" evidence="2">
    <location>
        <begin position="69"/>
        <end position="106"/>
    </location>
</feature>
<feature type="compositionally biased region" description="Low complexity" evidence="1">
    <location>
        <begin position="179"/>
        <end position="188"/>
    </location>
</feature>
<dbReference type="Pfam" id="PF13457">
    <property type="entry name" value="GW"/>
    <property type="match status" value="1"/>
</dbReference>
<name>E8V848_TERSS</name>
<dbReference type="HOGENOM" id="CLU_741084_0_0_0"/>
<accession>E8V848</accession>
<evidence type="ECO:0000313" key="3">
    <source>
        <dbReference type="EMBL" id="ADV84030.1"/>
    </source>
</evidence>